<evidence type="ECO:0000256" key="5">
    <source>
        <dbReference type="ARBA" id="ARBA00022723"/>
    </source>
</evidence>
<evidence type="ECO:0000256" key="2">
    <source>
        <dbReference type="ARBA" id="ARBA00001946"/>
    </source>
</evidence>
<proteinExistence type="inferred from homology"/>
<evidence type="ECO:0000256" key="11">
    <source>
        <dbReference type="HAMAP-Rule" id="MF_00228"/>
    </source>
</evidence>
<sequence length="262" mass="27193">MLNQLKQQNPLIHCMTNMVVTTYTANGLLALGASPVMAYAKEEVGDMAQAAGALLLNIGTPSNELTDAMIIAGQSANQAGKPVILDPVGAGATPFRTEICQKILSEVDVTIVRGNAGELSALVGAQGVVKGVDGSSDGDKEAIAKQVATSFSCIAVLTGEVDVITDGSETYTVSNGHEWLTKVVGTGCLLGGVVAAFAATADKTDFVKACAQAVSYYGVAAENAYNVSQEQGYGTFGQAFIDHLGLLSEEEALRLQRIEMKK</sequence>
<dbReference type="HAMAP" id="MF_00228">
    <property type="entry name" value="Thz_kinase"/>
    <property type="match status" value="1"/>
</dbReference>
<keyword evidence="4 11" id="KW-0808">Transferase</keyword>
<keyword evidence="7 11" id="KW-0418">Kinase</keyword>
<gene>
    <name evidence="11 12" type="primary">thiM</name>
    <name evidence="12" type="ORF">MKY91_15515</name>
</gene>
<dbReference type="RefSeq" id="WP_343131232.1">
    <property type="nucleotide sequence ID" value="NZ_JBCITK010000001.1"/>
</dbReference>
<evidence type="ECO:0000256" key="1">
    <source>
        <dbReference type="ARBA" id="ARBA00001771"/>
    </source>
</evidence>
<dbReference type="EC" id="2.7.1.50" evidence="11"/>
<feature type="binding site" evidence="11">
    <location>
        <position position="185"/>
    </location>
    <ligand>
        <name>substrate</name>
    </ligand>
</feature>
<feature type="binding site" evidence="11">
    <location>
        <position position="158"/>
    </location>
    <ligand>
        <name>ATP</name>
        <dbReference type="ChEBI" id="CHEBI:30616"/>
    </ligand>
</feature>
<dbReference type="PRINTS" id="PR01099">
    <property type="entry name" value="HYETHTZKNASE"/>
</dbReference>
<evidence type="ECO:0000256" key="10">
    <source>
        <dbReference type="ARBA" id="ARBA00022977"/>
    </source>
</evidence>
<feature type="binding site" evidence="11">
    <location>
        <position position="37"/>
    </location>
    <ligand>
        <name>substrate</name>
    </ligand>
</feature>
<keyword evidence="9 11" id="KW-0460">Magnesium</keyword>
<evidence type="ECO:0000313" key="13">
    <source>
        <dbReference type="Proteomes" id="UP001418796"/>
    </source>
</evidence>
<evidence type="ECO:0000313" key="12">
    <source>
        <dbReference type="EMBL" id="MEN0644560.1"/>
    </source>
</evidence>
<dbReference type="EMBL" id="JBCITK010000001">
    <property type="protein sequence ID" value="MEN0644560.1"/>
    <property type="molecule type" value="Genomic_DNA"/>
</dbReference>
<comment type="caution">
    <text evidence="12">The sequence shown here is derived from an EMBL/GenBank/DDBJ whole genome shotgun (WGS) entry which is preliminary data.</text>
</comment>
<dbReference type="CDD" id="cd01170">
    <property type="entry name" value="THZ_kinase"/>
    <property type="match status" value="1"/>
</dbReference>
<comment type="similarity">
    <text evidence="11">Belongs to the Thz kinase family.</text>
</comment>
<comment type="pathway">
    <text evidence="3 11">Cofactor biosynthesis; thiamine diphosphate biosynthesis; 4-methyl-5-(2-phosphoethyl)-thiazole from 5-(2-hydroxyethyl)-4-methylthiazole: step 1/1.</text>
</comment>
<dbReference type="Proteomes" id="UP001418796">
    <property type="component" value="Unassembled WGS sequence"/>
</dbReference>
<keyword evidence="10 11" id="KW-0784">Thiamine biosynthesis</keyword>
<name>A0ABU9VKY1_9BACI</name>
<evidence type="ECO:0000256" key="3">
    <source>
        <dbReference type="ARBA" id="ARBA00004868"/>
    </source>
</evidence>
<dbReference type="Gene3D" id="3.40.1190.20">
    <property type="match status" value="1"/>
</dbReference>
<keyword evidence="6 11" id="KW-0547">Nucleotide-binding</keyword>
<keyword evidence="13" id="KW-1185">Reference proteome</keyword>
<organism evidence="12 13">
    <name type="scientific">Alkalicoccobacillus gibsonii</name>
    <dbReference type="NCBI Taxonomy" id="79881"/>
    <lineage>
        <taxon>Bacteria</taxon>
        <taxon>Bacillati</taxon>
        <taxon>Bacillota</taxon>
        <taxon>Bacilli</taxon>
        <taxon>Bacillales</taxon>
        <taxon>Bacillaceae</taxon>
        <taxon>Alkalicoccobacillus</taxon>
    </lineage>
</organism>
<keyword evidence="5 11" id="KW-0479">Metal-binding</keyword>
<evidence type="ECO:0000256" key="4">
    <source>
        <dbReference type="ARBA" id="ARBA00022679"/>
    </source>
</evidence>
<dbReference type="InterPro" id="IPR000417">
    <property type="entry name" value="Hyethyz_kinase"/>
</dbReference>
<dbReference type="SUPFAM" id="SSF53613">
    <property type="entry name" value="Ribokinase-like"/>
    <property type="match status" value="1"/>
</dbReference>
<dbReference type="Pfam" id="PF02110">
    <property type="entry name" value="HK"/>
    <property type="match status" value="1"/>
</dbReference>
<comment type="catalytic activity">
    <reaction evidence="1 11">
        <text>5-(2-hydroxyethyl)-4-methylthiazole + ATP = 4-methyl-5-(2-phosphooxyethyl)-thiazole + ADP + H(+)</text>
        <dbReference type="Rhea" id="RHEA:24212"/>
        <dbReference type="ChEBI" id="CHEBI:15378"/>
        <dbReference type="ChEBI" id="CHEBI:17957"/>
        <dbReference type="ChEBI" id="CHEBI:30616"/>
        <dbReference type="ChEBI" id="CHEBI:58296"/>
        <dbReference type="ChEBI" id="CHEBI:456216"/>
        <dbReference type="EC" id="2.7.1.50"/>
    </reaction>
</comment>
<feature type="binding site" evidence="11">
    <location>
        <position position="113"/>
    </location>
    <ligand>
        <name>ATP</name>
        <dbReference type="ChEBI" id="CHEBI:30616"/>
    </ligand>
</feature>
<evidence type="ECO:0000256" key="7">
    <source>
        <dbReference type="ARBA" id="ARBA00022777"/>
    </source>
</evidence>
<comment type="function">
    <text evidence="11">Catalyzes the phosphorylation of the hydroxyl group of 4-methyl-5-beta-hydroxyethylthiazole (THZ).</text>
</comment>
<evidence type="ECO:0000256" key="6">
    <source>
        <dbReference type="ARBA" id="ARBA00022741"/>
    </source>
</evidence>
<dbReference type="NCBIfam" id="TIGR00694">
    <property type="entry name" value="thiM"/>
    <property type="match status" value="1"/>
</dbReference>
<dbReference type="GO" id="GO:0004417">
    <property type="term" value="F:hydroxyethylthiazole kinase activity"/>
    <property type="evidence" value="ECO:0007669"/>
    <property type="project" value="UniProtKB-EC"/>
</dbReference>
<comment type="cofactor">
    <cofactor evidence="2 11">
        <name>Mg(2+)</name>
        <dbReference type="ChEBI" id="CHEBI:18420"/>
    </cofactor>
</comment>
<keyword evidence="8 11" id="KW-0067">ATP-binding</keyword>
<dbReference type="PIRSF" id="PIRSF000513">
    <property type="entry name" value="Thz_kinase"/>
    <property type="match status" value="1"/>
</dbReference>
<dbReference type="InterPro" id="IPR029056">
    <property type="entry name" value="Ribokinase-like"/>
</dbReference>
<protein>
    <recommendedName>
        <fullName evidence="11">Hydroxyethylthiazole kinase</fullName>
        <ecNumber evidence="11">2.7.1.50</ecNumber>
    </recommendedName>
    <alternativeName>
        <fullName evidence="11">4-methyl-5-beta-hydroxyethylthiazole kinase</fullName>
        <shortName evidence="11">TH kinase</shortName>
        <shortName evidence="11">Thz kinase</shortName>
    </alternativeName>
</protein>
<dbReference type="NCBIfam" id="NF006830">
    <property type="entry name" value="PRK09355.1"/>
    <property type="match status" value="1"/>
</dbReference>
<evidence type="ECO:0000256" key="8">
    <source>
        <dbReference type="ARBA" id="ARBA00022840"/>
    </source>
</evidence>
<reference evidence="12 13" key="1">
    <citation type="submission" date="2024-03" db="EMBL/GenBank/DDBJ databases">
        <title>Bacilli Hybrid Assemblies.</title>
        <authorList>
            <person name="Kovac J."/>
        </authorList>
    </citation>
    <scope>NUCLEOTIDE SEQUENCE [LARGE SCALE GENOMIC DNA]</scope>
    <source>
        <strain evidence="12 13">FSL R7-0666</strain>
    </source>
</reference>
<evidence type="ECO:0000256" key="9">
    <source>
        <dbReference type="ARBA" id="ARBA00022842"/>
    </source>
</evidence>
<accession>A0ABU9VKY1</accession>